<evidence type="ECO:0000256" key="3">
    <source>
        <dbReference type="ARBA" id="ARBA00022741"/>
    </source>
</evidence>
<keyword evidence="6" id="KW-1278">Translocase</keyword>
<keyword evidence="7" id="KW-0472">Membrane</keyword>
<dbReference type="InterPro" id="IPR003593">
    <property type="entry name" value="AAA+_ATPase"/>
</dbReference>
<dbReference type="NCBIfam" id="NF010061">
    <property type="entry name" value="PRK13538.1"/>
    <property type="match status" value="1"/>
</dbReference>
<dbReference type="GO" id="GO:0017004">
    <property type="term" value="P:cytochrome complex assembly"/>
    <property type="evidence" value="ECO:0007669"/>
    <property type="project" value="UniProtKB-KW"/>
</dbReference>
<gene>
    <name evidence="9" type="ordered locus">Mpe_A1215</name>
</gene>
<evidence type="ECO:0000259" key="8">
    <source>
        <dbReference type="PROSITE" id="PS50893"/>
    </source>
</evidence>
<dbReference type="InterPro" id="IPR005895">
    <property type="entry name" value="ABC_transptr_haem_export_CcmA"/>
</dbReference>
<evidence type="ECO:0000256" key="5">
    <source>
        <dbReference type="ARBA" id="ARBA00022840"/>
    </source>
</evidence>
<dbReference type="PROSITE" id="PS50893">
    <property type="entry name" value="ABC_TRANSPORTER_2"/>
    <property type="match status" value="1"/>
</dbReference>
<evidence type="ECO:0000313" key="9">
    <source>
        <dbReference type="EMBL" id="ABM94177.1"/>
    </source>
</evidence>
<evidence type="ECO:0000256" key="1">
    <source>
        <dbReference type="ARBA" id="ARBA00022448"/>
    </source>
</evidence>
<evidence type="ECO:0000256" key="4">
    <source>
        <dbReference type="ARBA" id="ARBA00022748"/>
    </source>
</evidence>
<dbReference type="GO" id="GO:0022857">
    <property type="term" value="F:transmembrane transporter activity"/>
    <property type="evidence" value="ECO:0007669"/>
    <property type="project" value="InterPro"/>
</dbReference>
<dbReference type="NCBIfam" id="TIGR01189">
    <property type="entry name" value="ccmA"/>
    <property type="match status" value="1"/>
</dbReference>
<keyword evidence="3" id="KW-0547">Nucleotide-binding</keyword>
<keyword evidence="4" id="KW-0201">Cytochrome c-type biogenesis</keyword>
<sequence>MLSPHVPPSPAAAPHLSATGLACRRGNRLLFKGLAFEVAGGEIVWLRGRNGRGKTSLLRLAAGLARPEDGEILRDGVAASTSAVDRRFVFIGHANALKDDLSATESLQFLLRLHGRPCSAAAVQSALDRMGLQGRRTAAVRTLSQGQRRRVALARLAVEDEPSLWILDEPYDALDADGIERLNDLLLAHAARGGSVLLTSHLELDTVRLRPREIDLDRCA</sequence>
<keyword evidence="9" id="KW-0378">Hydrolase</keyword>
<evidence type="ECO:0000256" key="2">
    <source>
        <dbReference type="ARBA" id="ARBA00022475"/>
    </source>
</evidence>
<evidence type="ECO:0000256" key="7">
    <source>
        <dbReference type="ARBA" id="ARBA00023136"/>
    </source>
</evidence>
<dbReference type="SMART" id="SM00382">
    <property type="entry name" value="AAA"/>
    <property type="match status" value="1"/>
</dbReference>
<keyword evidence="2" id="KW-1003">Cell membrane</keyword>
<dbReference type="PANTHER" id="PTHR43499:SF1">
    <property type="entry name" value="ABC TRANSPORTER I FAMILY MEMBER 1"/>
    <property type="match status" value="1"/>
</dbReference>
<name>A2SF38_METPP</name>
<dbReference type="GO" id="GO:0005524">
    <property type="term" value="F:ATP binding"/>
    <property type="evidence" value="ECO:0007669"/>
    <property type="project" value="UniProtKB-KW"/>
</dbReference>
<dbReference type="InterPro" id="IPR017871">
    <property type="entry name" value="ABC_transporter-like_CS"/>
</dbReference>
<dbReference type="EMBL" id="CP000555">
    <property type="protein sequence ID" value="ABM94177.1"/>
    <property type="molecule type" value="Genomic_DNA"/>
</dbReference>
<dbReference type="KEGG" id="mpt:Mpe_A1215"/>
<dbReference type="GO" id="GO:0016887">
    <property type="term" value="F:ATP hydrolysis activity"/>
    <property type="evidence" value="ECO:0007669"/>
    <property type="project" value="InterPro"/>
</dbReference>
<reference evidence="9 10" key="1">
    <citation type="journal article" date="2007" name="J. Bacteriol.">
        <title>Whole-genome analysis of the methyl tert-butyl ether-degrading beta-proteobacterium Methylibium petroleiphilum PM1.</title>
        <authorList>
            <person name="Kane S.R."/>
            <person name="Chakicherla A.Y."/>
            <person name="Chain P.S.G."/>
            <person name="Schmidt R."/>
            <person name="Shin M.W."/>
            <person name="Legler T.C."/>
            <person name="Scow K.M."/>
            <person name="Larimer F.W."/>
            <person name="Lucas S.M."/>
            <person name="Richardson P.M."/>
            <person name="Hristova K.R."/>
        </authorList>
    </citation>
    <scope>NUCLEOTIDE SEQUENCE [LARGE SCALE GENOMIC DNA]</scope>
    <source>
        <strain evidence="10">ATCC BAA-1232 / LMG 22953 / PM1</strain>
    </source>
</reference>
<organism evidence="9 10">
    <name type="scientific">Methylibium petroleiphilum (strain ATCC BAA-1232 / LMG 22953 / PM1)</name>
    <dbReference type="NCBI Taxonomy" id="420662"/>
    <lineage>
        <taxon>Bacteria</taxon>
        <taxon>Pseudomonadati</taxon>
        <taxon>Pseudomonadota</taxon>
        <taxon>Betaproteobacteria</taxon>
        <taxon>Burkholderiales</taxon>
        <taxon>Sphaerotilaceae</taxon>
        <taxon>Methylibium</taxon>
    </lineage>
</organism>
<dbReference type="EC" id="3.6.3.41" evidence="9"/>
<dbReference type="STRING" id="420662.Mpe_A1215"/>
<accession>A2SF38</accession>
<dbReference type="InterPro" id="IPR003439">
    <property type="entry name" value="ABC_transporter-like_ATP-bd"/>
</dbReference>
<dbReference type="Proteomes" id="UP000000366">
    <property type="component" value="Chromosome"/>
</dbReference>
<keyword evidence="5 9" id="KW-0067">ATP-binding</keyword>
<dbReference type="PANTHER" id="PTHR43499">
    <property type="entry name" value="ABC TRANSPORTER I FAMILY MEMBER 1"/>
    <property type="match status" value="1"/>
</dbReference>
<protein>
    <submittedName>
        <fullName evidence="9">Heme ABC export system, ATP-binding protein CcmA</fullName>
        <ecNumber evidence="9">3.6.3.41</ecNumber>
    </submittedName>
</protein>
<dbReference type="AlphaFoldDB" id="A2SF38"/>
<keyword evidence="10" id="KW-1185">Reference proteome</keyword>
<evidence type="ECO:0000256" key="6">
    <source>
        <dbReference type="ARBA" id="ARBA00022967"/>
    </source>
</evidence>
<dbReference type="Pfam" id="PF00005">
    <property type="entry name" value="ABC_tran"/>
    <property type="match status" value="1"/>
</dbReference>
<feature type="domain" description="ABC transporter" evidence="8">
    <location>
        <begin position="16"/>
        <end position="220"/>
    </location>
</feature>
<proteinExistence type="predicted"/>
<dbReference type="HOGENOM" id="CLU_000604_1_2_4"/>
<dbReference type="SUPFAM" id="SSF52540">
    <property type="entry name" value="P-loop containing nucleoside triphosphate hydrolases"/>
    <property type="match status" value="1"/>
</dbReference>
<dbReference type="Gene3D" id="3.40.50.300">
    <property type="entry name" value="P-loop containing nucleotide triphosphate hydrolases"/>
    <property type="match status" value="1"/>
</dbReference>
<evidence type="ECO:0000313" key="10">
    <source>
        <dbReference type="Proteomes" id="UP000000366"/>
    </source>
</evidence>
<keyword evidence="1" id="KW-0813">Transport</keyword>
<dbReference type="RefSeq" id="WP_011828814.1">
    <property type="nucleotide sequence ID" value="NC_008825.1"/>
</dbReference>
<dbReference type="InterPro" id="IPR027417">
    <property type="entry name" value="P-loop_NTPase"/>
</dbReference>
<dbReference type="eggNOG" id="COG4133">
    <property type="taxonomic scope" value="Bacteria"/>
</dbReference>
<dbReference type="PROSITE" id="PS00211">
    <property type="entry name" value="ABC_TRANSPORTER_1"/>
    <property type="match status" value="1"/>
</dbReference>